<evidence type="ECO:0000313" key="2">
    <source>
        <dbReference type="Proteomes" id="UP001500596"/>
    </source>
</evidence>
<accession>A0ABP4RY62</accession>
<comment type="caution">
    <text evidence="1">The sequence shown here is derived from an EMBL/GenBank/DDBJ whole genome shotgun (WGS) entry which is preliminary data.</text>
</comment>
<protein>
    <recommendedName>
        <fullName evidence="3">PqqD family protein</fullName>
    </recommendedName>
</protein>
<evidence type="ECO:0008006" key="3">
    <source>
        <dbReference type="Google" id="ProtNLM"/>
    </source>
</evidence>
<evidence type="ECO:0000313" key="1">
    <source>
        <dbReference type="EMBL" id="GAA1664179.1"/>
    </source>
</evidence>
<dbReference type="EMBL" id="BAAAPK010000001">
    <property type="protein sequence ID" value="GAA1664179.1"/>
    <property type="molecule type" value="Genomic_DNA"/>
</dbReference>
<reference evidence="2" key="1">
    <citation type="journal article" date="2019" name="Int. J. Syst. Evol. Microbiol.">
        <title>The Global Catalogue of Microorganisms (GCM) 10K type strain sequencing project: providing services to taxonomists for standard genome sequencing and annotation.</title>
        <authorList>
            <consortium name="The Broad Institute Genomics Platform"/>
            <consortium name="The Broad Institute Genome Sequencing Center for Infectious Disease"/>
            <person name="Wu L."/>
            <person name="Ma J."/>
        </authorList>
    </citation>
    <scope>NUCLEOTIDE SEQUENCE [LARGE SCALE GENOMIC DNA]</scope>
    <source>
        <strain evidence="2">JCM 15575</strain>
    </source>
</reference>
<dbReference type="RefSeq" id="WP_344051350.1">
    <property type="nucleotide sequence ID" value="NZ_BAAAPK010000001.1"/>
</dbReference>
<dbReference type="Pfam" id="PF05402">
    <property type="entry name" value="PqqD"/>
    <property type="match status" value="1"/>
</dbReference>
<name>A0ABP4RY62_9MICO</name>
<gene>
    <name evidence="1" type="ORF">GCM10009807_05420</name>
</gene>
<sequence length="85" mass="8731">MTLRIPSGLGVDVVGDTVYVAPLPDGPIAVLEGIAALIWSEADGRGRDEVVAALAEATGEQAEAIGQTVQDFVDDLVARGLLAED</sequence>
<dbReference type="Proteomes" id="UP001500596">
    <property type="component" value="Unassembled WGS sequence"/>
</dbReference>
<proteinExistence type="predicted"/>
<dbReference type="InterPro" id="IPR041881">
    <property type="entry name" value="PqqD_sf"/>
</dbReference>
<organism evidence="1 2">
    <name type="scientific">Microbacterium lacus</name>
    <dbReference type="NCBI Taxonomy" id="415217"/>
    <lineage>
        <taxon>Bacteria</taxon>
        <taxon>Bacillati</taxon>
        <taxon>Actinomycetota</taxon>
        <taxon>Actinomycetes</taxon>
        <taxon>Micrococcales</taxon>
        <taxon>Microbacteriaceae</taxon>
        <taxon>Microbacterium</taxon>
    </lineage>
</organism>
<dbReference type="Gene3D" id="1.10.10.1150">
    <property type="entry name" value="Coenzyme PQQ synthesis protein D (PqqD)"/>
    <property type="match status" value="1"/>
</dbReference>
<keyword evidence="2" id="KW-1185">Reference proteome</keyword>
<dbReference type="InterPro" id="IPR008792">
    <property type="entry name" value="PQQD"/>
</dbReference>